<comment type="caution">
    <text evidence="2">The sequence shown here is derived from an EMBL/GenBank/DDBJ whole genome shotgun (WGS) entry which is preliminary data.</text>
</comment>
<evidence type="ECO:0000259" key="1">
    <source>
        <dbReference type="PROSITE" id="PS50234"/>
    </source>
</evidence>
<dbReference type="PROSITE" id="PS50234">
    <property type="entry name" value="VWFA"/>
    <property type="match status" value="1"/>
</dbReference>
<dbReference type="SUPFAM" id="SSF53300">
    <property type="entry name" value="vWA-like"/>
    <property type="match status" value="1"/>
</dbReference>
<evidence type="ECO:0000313" key="2">
    <source>
        <dbReference type="EMBL" id="KFI88564.1"/>
    </source>
</evidence>
<reference evidence="2 3" key="1">
    <citation type="submission" date="2014-03" db="EMBL/GenBank/DDBJ databases">
        <title>Genomics of Bifidobacteria.</title>
        <authorList>
            <person name="Ventura M."/>
            <person name="Milani C."/>
            <person name="Lugli G.A."/>
        </authorList>
    </citation>
    <scope>NUCLEOTIDE SEQUENCE [LARGE SCALE GENOMIC DNA]</scope>
    <source>
        <strain evidence="2 3">LMG 14934</strain>
    </source>
</reference>
<feature type="domain" description="VWFA" evidence="1">
    <location>
        <begin position="12"/>
        <end position="208"/>
    </location>
</feature>
<protein>
    <submittedName>
        <fullName evidence="2">von Willebrand factor type A domain protein</fullName>
    </submittedName>
</protein>
<gene>
    <name evidence="2" type="ORF">BSAE_0321</name>
</gene>
<proteinExistence type="predicted"/>
<dbReference type="InterPro" id="IPR002035">
    <property type="entry name" value="VWF_A"/>
</dbReference>
<dbReference type="Pfam" id="PF00092">
    <property type="entry name" value="VWA"/>
    <property type="match status" value="1"/>
</dbReference>
<dbReference type="InterPro" id="IPR036465">
    <property type="entry name" value="vWFA_dom_sf"/>
</dbReference>
<dbReference type="AlphaFoldDB" id="A0A087CZ64"/>
<sequence length="240" mass="26203">MSQYYNELVFNPFLAILDVSSSMRLDRNGNSPIATEACIVPELSRLGREHPTVDQTTTAGLILFSTSAEVALPIGASGRLSQLDDEHINLNAEGFTHFGTAFDLARTELEALPQRLRDSGRLHGARLSLRRPLVVMVTDGAANDDVDERDQAWQRLVNSKLSPNIVMVGVGDADPDQLKRYKNRRGVALLSKTPDDVSGALTGLIDLMQGTIIAMGEADNASQPIIDESMIDDDLFEILE</sequence>
<evidence type="ECO:0000313" key="3">
    <source>
        <dbReference type="Proteomes" id="UP000029040"/>
    </source>
</evidence>
<dbReference type="RefSeq" id="WP_033508070.1">
    <property type="nucleotide sequence ID" value="NZ_JDTM01000002.1"/>
</dbReference>
<dbReference type="Proteomes" id="UP000029040">
    <property type="component" value="Unassembled WGS sequence"/>
</dbReference>
<organism evidence="2 3">
    <name type="scientific">Bifidobacterium pullorum subsp. saeculare DSM 6531 = LMG 14934</name>
    <dbReference type="NCBI Taxonomy" id="1437611"/>
    <lineage>
        <taxon>Bacteria</taxon>
        <taxon>Bacillati</taxon>
        <taxon>Actinomycetota</taxon>
        <taxon>Actinomycetes</taxon>
        <taxon>Bifidobacteriales</taxon>
        <taxon>Bifidobacteriaceae</taxon>
        <taxon>Bifidobacterium</taxon>
    </lineage>
</organism>
<name>A0A087CZ64_9BIFI</name>
<accession>A0A087CZ64</accession>
<dbReference type="Gene3D" id="3.40.50.410">
    <property type="entry name" value="von Willebrand factor, type A domain"/>
    <property type="match status" value="1"/>
</dbReference>
<dbReference type="EMBL" id="JGZM01000002">
    <property type="protein sequence ID" value="KFI88564.1"/>
    <property type="molecule type" value="Genomic_DNA"/>
</dbReference>